<evidence type="ECO:0000259" key="9">
    <source>
        <dbReference type="Pfam" id="PF16686"/>
    </source>
</evidence>
<dbReference type="EMBL" id="BTRK01000006">
    <property type="protein sequence ID" value="GMR61549.1"/>
    <property type="molecule type" value="Genomic_DNA"/>
</dbReference>
<comment type="caution">
    <text evidence="10">The sequence shown here is derived from an EMBL/GenBank/DDBJ whole genome shotgun (WGS) entry which is preliminary data.</text>
</comment>
<keyword evidence="6" id="KW-0238">DNA-binding</keyword>
<keyword evidence="4" id="KW-0158">Chromosome</keyword>
<feature type="non-terminal residue" evidence="10">
    <location>
        <position position="1"/>
    </location>
</feature>
<feature type="compositionally biased region" description="Polar residues" evidence="8">
    <location>
        <begin position="254"/>
        <end position="270"/>
    </location>
</feature>
<reference evidence="11" key="1">
    <citation type="submission" date="2022-10" db="EMBL/GenBank/DDBJ databases">
        <title>Genome assembly of Pristionchus species.</title>
        <authorList>
            <person name="Yoshida K."/>
            <person name="Sommer R.J."/>
        </authorList>
    </citation>
    <scope>NUCLEOTIDE SEQUENCE [LARGE SCALE GENOMIC DNA]</scope>
    <source>
        <strain evidence="11">RS5460</strain>
    </source>
</reference>
<feature type="domain" description="Protection of telomeres protein 1 ssDNA-binding" evidence="9">
    <location>
        <begin position="19"/>
        <end position="145"/>
    </location>
</feature>
<evidence type="ECO:0000256" key="3">
    <source>
        <dbReference type="ARBA" id="ARBA00008442"/>
    </source>
</evidence>
<evidence type="ECO:0000256" key="7">
    <source>
        <dbReference type="ARBA" id="ARBA00023242"/>
    </source>
</evidence>
<organism evidence="10 11">
    <name type="scientific">Pristionchus mayeri</name>
    <dbReference type="NCBI Taxonomy" id="1317129"/>
    <lineage>
        <taxon>Eukaryota</taxon>
        <taxon>Metazoa</taxon>
        <taxon>Ecdysozoa</taxon>
        <taxon>Nematoda</taxon>
        <taxon>Chromadorea</taxon>
        <taxon>Rhabditida</taxon>
        <taxon>Rhabditina</taxon>
        <taxon>Diplogasteromorpha</taxon>
        <taxon>Diplogasteroidea</taxon>
        <taxon>Neodiplogasteridae</taxon>
        <taxon>Pristionchus</taxon>
    </lineage>
</organism>
<evidence type="ECO:0000313" key="10">
    <source>
        <dbReference type="EMBL" id="GMR61549.1"/>
    </source>
</evidence>
<feature type="compositionally biased region" description="Basic and acidic residues" evidence="8">
    <location>
        <begin position="277"/>
        <end position="300"/>
    </location>
</feature>
<dbReference type="GO" id="GO:0043047">
    <property type="term" value="F:single-stranded telomeric DNA binding"/>
    <property type="evidence" value="ECO:0007669"/>
    <property type="project" value="InterPro"/>
</dbReference>
<dbReference type="SUPFAM" id="SSF50249">
    <property type="entry name" value="Nucleic acid-binding proteins"/>
    <property type="match status" value="1"/>
</dbReference>
<dbReference type="Gene3D" id="2.40.50.140">
    <property type="entry name" value="Nucleic acid-binding proteins"/>
    <property type="match status" value="1"/>
</dbReference>
<comment type="similarity">
    <text evidence="3">Belongs to the telombin family.</text>
</comment>
<feature type="region of interest" description="Disordered" evidence="8">
    <location>
        <begin position="236"/>
        <end position="347"/>
    </location>
</feature>
<evidence type="ECO:0000256" key="6">
    <source>
        <dbReference type="ARBA" id="ARBA00023125"/>
    </source>
</evidence>
<sequence length="347" mass="38614">GMIPRPRPSSGNQGLVDSLTSIQKGSYADVIVQLVFSSLSIYDENPCLLVWDGSDWPFKERPLSQMDSENLPPDIPADPAIRERARGRMVTIFTDDYQNQFKHSFKSGDWLYVQNVHCYYKTGASIASFYMHKNYRPRYIWRLDLPIEDGLFYEKQWRAAMERVSTAQPLPLALIPLNQRPPQPAAAPKTPRDRLHKLIVDEIAKEGIQMPESWAEFEALARSAVAAMRDATSAAPAAATPLSRPQPAAVDEQPCSSTAVAPSPGSVQQQKTHRRVRFESDEGRIEQEASRETRGQKRGNEAGSADAESASPAKKQAGSTARRSPPPPNKRPSAREIPPEKMKGPKK</sequence>
<evidence type="ECO:0000256" key="2">
    <source>
        <dbReference type="ARBA" id="ARBA00004574"/>
    </source>
</evidence>
<accession>A0AAN5DEA2</accession>
<evidence type="ECO:0000256" key="5">
    <source>
        <dbReference type="ARBA" id="ARBA00022895"/>
    </source>
</evidence>
<comment type="subcellular location">
    <subcellularLocation>
        <location evidence="2">Chromosome</location>
        <location evidence="2">Telomere</location>
    </subcellularLocation>
    <subcellularLocation>
        <location evidence="1">Nucleus</location>
    </subcellularLocation>
</comment>
<evidence type="ECO:0000313" key="11">
    <source>
        <dbReference type="Proteomes" id="UP001328107"/>
    </source>
</evidence>
<feature type="compositionally biased region" description="Basic and acidic residues" evidence="8">
    <location>
        <begin position="333"/>
        <end position="347"/>
    </location>
</feature>
<dbReference type="GO" id="GO:0005634">
    <property type="term" value="C:nucleus"/>
    <property type="evidence" value="ECO:0007669"/>
    <property type="project" value="UniProtKB-SubCell"/>
</dbReference>
<dbReference type="InterPro" id="IPR012340">
    <property type="entry name" value="NA-bd_OB-fold"/>
</dbReference>
<evidence type="ECO:0000256" key="4">
    <source>
        <dbReference type="ARBA" id="ARBA00022454"/>
    </source>
</evidence>
<dbReference type="GO" id="GO:0000781">
    <property type="term" value="C:chromosome, telomeric region"/>
    <property type="evidence" value="ECO:0007669"/>
    <property type="project" value="UniProtKB-SubCell"/>
</dbReference>
<dbReference type="Pfam" id="PF16686">
    <property type="entry name" value="POT1PC"/>
    <property type="match status" value="1"/>
</dbReference>
<dbReference type="Proteomes" id="UP001328107">
    <property type="component" value="Unassembled WGS sequence"/>
</dbReference>
<evidence type="ECO:0000256" key="1">
    <source>
        <dbReference type="ARBA" id="ARBA00004123"/>
    </source>
</evidence>
<keyword evidence="11" id="KW-1185">Reference proteome</keyword>
<keyword evidence="7" id="KW-0539">Nucleus</keyword>
<gene>
    <name evidence="10" type="ORF">PMAYCL1PPCAC_31744</name>
</gene>
<protein>
    <recommendedName>
        <fullName evidence="9">Protection of telomeres protein 1 ssDNA-binding domain-containing protein</fullName>
    </recommendedName>
</protein>
<name>A0AAN5DEA2_9BILA</name>
<dbReference type="AlphaFoldDB" id="A0AAN5DEA2"/>
<keyword evidence="5" id="KW-0779">Telomere</keyword>
<proteinExistence type="inferred from homology"/>
<evidence type="ECO:0000256" key="8">
    <source>
        <dbReference type="SAM" id="MobiDB-lite"/>
    </source>
</evidence>
<dbReference type="InterPro" id="IPR032042">
    <property type="entry name" value="POT1PC"/>
</dbReference>